<dbReference type="EMBL" id="MT723962">
    <property type="protein sequence ID" value="QXF69055.1"/>
    <property type="molecule type" value="Genomic_DNA"/>
</dbReference>
<dbReference type="SUPFAM" id="SSF46689">
    <property type="entry name" value="Homeodomain-like"/>
    <property type="match status" value="1"/>
</dbReference>
<dbReference type="InterPro" id="IPR009057">
    <property type="entry name" value="Homeodomain-like_sf"/>
</dbReference>
<dbReference type="AlphaFoldDB" id="A0A8F4PNV4"/>
<reference evidence="1" key="1">
    <citation type="journal article" date="2020" name="Microorganisms">
        <title>Detection of Oxazolidinone Resistance Genes and Characterization of Genetic Environments in Enterococci of Swine Origin, Italy.</title>
        <authorList>
            <person name="Fioriti S."/>
            <person name="Morroni G."/>
            <person name="Coccitto S.N."/>
            <person name="Brenciani A."/>
            <person name="Antonelli A."/>
            <person name="Di Pilato V."/>
            <person name="Baccani I."/>
            <person name="Pollini S."/>
            <person name="Cucco L."/>
            <person name="Morelli A."/>
            <person name="Paniccia M."/>
            <person name="Magistrali C.F."/>
            <person name="Rossolini G.M."/>
            <person name="Giovanetti E."/>
        </authorList>
    </citation>
    <scope>NUCLEOTIDE SEQUENCE</scope>
    <source>
        <strain evidence="1">S340</strain>
    </source>
</reference>
<protein>
    <submittedName>
        <fullName evidence="1">Transposase ISEfa15</fullName>
    </submittedName>
</protein>
<accession>A0A8F4PNV4</accession>
<name>A0A8F4PNV4_ENTFL</name>
<sequence>MISLMDKQKIIIDGFLNGKSQWGIHRETGISRKTIRKYIREYEEKRSKLLEGEGDKLILTEEMIEPPKYDSSNRQKVKLTDEIMARIDFYLEENEEKRRIGKSKQQKKKIDIHECLVEEGYDISYPTVCNYIRNISDEKKEAYIRQEYELGDVSEFDWGHVKLEINGESKNIQMV</sequence>
<evidence type="ECO:0000313" key="1">
    <source>
        <dbReference type="EMBL" id="QXF69055.1"/>
    </source>
</evidence>
<proteinExistence type="predicted"/>
<organism evidence="1">
    <name type="scientific">Enterococcus faecalis</name>
    <name type="common">Streptococcus faecalis</name>
    <dbReference type="NCBI Taxonomy" id="1351"/>
    <lineage>
        <taxon>Bacteria</taxon>
        <taxon>Bacillati</taxon>
        <taxon>Bacillota</taxon>
        <taxon>Bacilli</taxon>
        <taxon>Lactobacillales</taxon>
        <taxon>Enterococcaceae</taxon>
        <taxon>Enterococcus</taxon>
    </lineage>
</organism>
<dbReference type="RefSeq" id="WP_341353408.1">
    <property type="nucleotide sequence ID" value="NZ_PP003004.1"/>
</dbReference>